<feature type="compositionally biased region" description="Low complexity" evidence="14">
    <location>
        <begin position="236"/>
        <end position="245"/>
    </location>
</feature>
<keyword evidence="13" id="KW-0407">Ion channel</keyword>
<dbReference type="PANTHER" id="PTHR45628">
    <property type="entry name" value="VOLTAGE-DEPENDENT CALCIUM CHANNEL TYPE A SUBUNIT ALPHA-1"/>
    <property type="match status" value="1"/>
</dbReference>
<evidence type="ECO:0000256" key="3">
    <source>
        <dbReference type="ARBA" id="ARBA00022553"/>
    </source>
</evidence>
<keyword evidence="5" id="KW-0107">Calcium channel</keyword>
<dbReference type="OrthoDB" id="8067857at2759"/>
<comment type="subcellular location">
    <subcellularLocation>
        <location evidence="1">Membrane</location>
        <topology evidence="1">Multi-pass membrane protein</topology>
    </subcellularLocation>
</comment>
<evidence type="ECO:0000256" key="14">
    <source>
        <dbReference type="SAM" id="MobiDB-lite"/>
    </source>
</evidence>
<keyword evidence="12" id="KW-0325">Glycoprotein</keyword>
<feature type="domain" description="EF-hand" evidence="16">
    <location>
        <begin position="2386"/>
        <end position="2421"/>
    </location>
</feature>
<evidence type="ECO:0000313" key="19">
    <source>
        <dbReference type="EMBL" id="CAL1161248.1"/>
    </source>
</evidence>
<evidence type="ECO:0000256" key="10">
    <source>
        <dbReference type="ARBA" id="ARBA00023065"/>
    </source>
</evidence>
<evidence type="ECO:0000256" key="1">
    <source>
        <dbReference type="ARBA" id="ARBA00004141"/>
    </source>
</evidence>
<gene>
    <name evidence="18" type="ORF">C1SCF055_LOCUS33392</name>
</gene>
<dbReference type="GO" id="GO:0005509">
    <property type="term" value="F:calcium ion binding"/>
    <property type="evidence" value="ECO:0007669"/>
    <property type="project" value="InterPro"/>
</dbReference>
<feature type="region of interest" description="Disordered" evidence="14">
    <location>
        <begin position="236"/>
        <end position="258"/>
    </location>
</feature>
<sequence>MFRSLITLPRFHPAGHVHLWASAEYDSWRILLVPTGPVDFKFQQCATADQFVRSCTLLEFGYQIGINASMGAAAVQCSTSSLALAFVSRRYDFVIHEPEQVEKLLESQPAVKKDRAGELALANSFLGLPGRGVVSRLGVQGRLKNRVSELAAAAPSNTGMCFLEHIPGADLNNDELRACMRWRSYCRFRMQESGQTTTLASKCSLQRVGGNGTSNHRVTHPMVERAVPSTLAASSSLQQWQASRSTETPATAGGNSIRSNSIMGEVAMDKTLQSESLDEILRSSCTHAEISMKRRQPLQAEPLSQQFHLQWQPQVLSCAVTEELGGSAFSTRLLPRLALRHMEMWNERPLAASGYSLEKAFPESEVLKETDLTGVVIAPKCRIGLLDLQEGKGKSWHASSKDGQSEHYAEAAGRGRELVPRHDRLHPDGWKLGKGAHMEDPLWEAWAVLQPRHHTRRCEAGADCLEIFAGEARISGAYARHRRAVLQPRDVRYNHDLRRQQDQDEVVEEVISQRPKLVWMAPPCTYWCKFSHLNYNRQELKRLRKREAALVRFTGRIFELQHSLGGIAVIENPRSSDLWRHPELQRFLGQVACFADVDLCQFGLKSLQDGRPLRKPLALLTNDQAFADGITQKCVGGEHEHRPIQGRDTAWTAVYPTAFANAVLREAERAWNNPKELHVQFPTDLVQAEDANDEQEVAAGSHDWEQDAIGAAGISFKGKVNPQVGSVLKRIHQNLGHPPNRDLVRHLRLGGAPEKLIRAAEQLVCRTCERSTRPQSSRVAHPCVALDFNEAIAADVIWLDTATSRNHPALNIVDIASTYQVVVPVSSTKSEELARAMLEGWINWAGAPKHLLVDLDSGFRDQFLKLMDSRSIIVRCAAGQAHWQNGVCERHGATWKSIWSKLVDELTVVEEEFAEAVACTSDAKNQLRNKSGYSPRQWVFGTQMKMTGDLFDSHLGPEEFDNITADEKVSRSHAIRLGARAAFFSCQTKDALQRAVQHKTRVEKTEYAAGELVYIFRELRQRKGKKSGSAWIGPGTIIGREGHNYWVARGGRCLLAAPEHLRTAHHEEISEMIRLKTSIAELRKVIDQADDDLIDQDYHEDEVQHGPELPADMDWEQQPPDLKEQSDMEVDQTATPEQVEENRTVIGCLSWLAKQTRPDIQFSVCQAQRKQRNPDVRALKETNKVVADALGFPESGITLRKLPNDRLCFLAYHDAAWANATPDDAEPHDDAWLGGHQVASQLGSLILLADTKCLGAEGGTFSMIDWKSKASHRVCRFTFAGETMACSEALEGALFLRGLYISFVTGARVPDSQGGAHFDLHLVTDCRSLYDHIHREGIPRAPSEKRLAIDLAGLRQALMKEAEYQWRRENGEHFHPTPERGSDARVLKGMVAVWTVDGNHGSGCRFGIARCREICIQEGFAGFAIQNGVARFRSAAAAVLRERMVVSHLGMMVVFYILTTREVGVVMVVVEGDTKHPAEPGVAAMESFEELLDASWCSFRRKLLEAYERSCVPEQEVSMRATPATLLESTTSTVREPFCHPSLDTPKLLSIRPVVPFDTEEPQAQVPETTIATWEASPDEEMQKEESGLLGMLWSSRARNAENTDPNRTNFAFQLWAWLQILEWPDHSVHSQEPFAWGIAKIKEGRALNAGVPTSPGKAEGDALPRYAGHVTKVTPLASQRVRMRLGSSAYAEVLTAESLHNALEELGLNFTQEDIKLLVNQLADYIDLKFVKDPEQDQTAGIDVDRDQAVWEFPEVKNPSVRRSWAMDFEPKRDWNVCPTDALVNLLTDPEVHLSKRIFGPKTRKQFDTIREHLQRWDPNDLVHEITQAKAANLDISEGSNTWGLDMLSSTEAQAIRQRLRVRLGAAVTSERNDLVNSIADFIDLHFEVKPTGADFRRSNSPMAVFNFGEEDETNGFGPPIWAWPERTSGNVSQAQSVSVSPAAFESRMSYEGNPQRNYNVVPLPALMDLFMIPDYEVHRKMFSSRLLTQFEAMREILLAGDTNRLVAELTFVRINDLAAPPERMGVLLFMEPFVALLIIANGIMIGFQTHPNFEDWDGWPWLEVMFVIALVLENVLRIRLLGLRLFFCGNDRIFNWFDFFLSLTGLADLLISHLSEESDMFGVSLLRFCRLIRLVRVVKVFRLRCMKELRLMVKGLVAGFRTLCLSFVLLIAVLYVISGFATMTIGSDQRTSDLGLLIHFETIPQAMFTAFLCFSGECIDRSGRPIHTLIANEFGIPFVMCYVVSYMLVSMGIFNVILAVYVDITMKAAKENDAMTAEQHARESIRIARTTRELLKKFAAAYRLYQDMDNIETPTRDVGRLPGAKSITSSTTLAITAKDKMPQLDFNNGAAPFTDNDIHAKIVSRQPKEKTLDRCVQRLMDELDLPPDRANLFEAIDADGSGTLHVTELVQGLLQIRGEVKKSDAVATLPLG</sequence>
<evidence type="ECO:0000259" key="16">
    <source>
        <dbReference type="PROSITE" id="PS50222"/>
    </source>
</evidence>
<feature type="domain" description="Integrase catalytic" evidence="17">
    <location>
        <begin position="778"/>
        <end position="943"/>
    </location>
</feature>
<keyword evidence="6 15" id="KW-0812">Transmembrane</keyword>
<keyword evidence="7" id="KW-0106">Calcium</keyword>
<dbReference type="InterPro" id="IPR027359">
    <property type="entry name" value="Volt_channel_dom_sf"/>
</dbReference>
<evidence type="ECO:0000256" key="11">
    <source>
        <dbReference type="ARBA" id="ARBA00023136"/>
    </source>
</evidence>
<evidence type="ECO:0000256" key="9">
    <source>
        <dbReference type="ARBA" id="ARBA00022989"/>
    </source>
</evidence>
<feature type="compositionally biased region" description="Polar residues" evidence="14">
    <location>
        <begin position="246"/>
        <end position="258"/>
    </location>
</feature>
<dbReference type="EMBL" id="CAMXCT030004146">
    <property type="protein sequence ID" value="CAL4795185.1"/>
    <property type="molecule type" value="Genomic_DNA"/>
</dbReference>
<reference evidence="19" key="2">
    <citation type="submission" date="2024-04" db="EMBL/GenBank/DDBJ databases">
        <authorList>
            <person name="Chen Y."/>
            <person name="Shah S."/>
            <person name="Dougan E. K."/>
            <person name="Thang M."/>
            <person name="Chan C."/>
        </authorList>
    </citation>
    <scope>NUCLEOTIDE SEQUENCE [LARGE SCALE GENOMIC DNA]</scope>
</reference>
<accession>A0A9P1GCH0</accession>
<dbReference type="PANTHER" id="PTHR45628:SF7">
    <property type="entry name" value="VOLTAGE-DEPENDENT CALCIUM CHANNEL TYPE A SUBUNIT ALPHA-1"/>
    <property type="match status" value="1"/>
</dbReference>
<dbReference type="GO" id="GO:0098703">
    <property type="term" value="P:calcium ion import across plasma membrane"/>
    <property type="evidence" value="ECO:0007669"/>
    <property type="project" value="TreeGrafter"/>
</dbReference>
<dbReference type="InterPro" id="IPR012337">
    <property type="entry name" value="RNaseH-like_sf"/>
</dbReference>
<feature type="transmembrane region" description="Helical" evidence="15">
    <location>
        <begin position="2028"/>
        <end position="2049"/>
    </location>
</feature>
<dbReference type="InterPro" id="IPR002048">
    <property type="entry name" value="EF_hand_dom"/>
</dbReference>
<keyword evidence="11 15" id="KW-0472">Membrane</keyword>
<dbReference type="Gene3D" id="1.10.287.70">
    <property type="match status" value="1"/>
</dbReference>
<name>A0A9P1GCH0_9DINO</name>
<evidence type="ECO:0000259" key="17">
    <source>
        <dbReference type="PROSITE" id="PS50994"/>
    </source>
</evidence>
<proteinExistence type="predicted"/>
<feature type="region of interest" description="Disordered" evidence="14">
    <location>
        <begin position="1102"/>
        <end position="1125"/>
    </location>
</feature>
<dbReference type="GO" id="GO:0005891">
    <property type="term" value="C:voltage-gated calcium channel complex"/>
    <property type="evidence" value="ECO:0007669"/>
    <property type="project" value="TreeGrafter"/>
</dbReference>
<dbReference type="InterPro" id="IPR001584">
    <property type="entry name" value="Integrase_cat-core"/>
</dbReference>
<evidence type="ECO:0000313" key="20">
    <source>
        <dbReference type="EMBL" id="CAL4795185.1"/>
    </source>
</evidence>
<dbReference type="Pfam" id="PF00520">
    <property type="entry name" value="Ion_trans"/>
    <property type="match status" value="1"/>
</dbReference>
<feature type="transmembrane region" description="Helical" evidence="15">
    <location>
        <begin position="2236"/>
        <end position="2264"/>
    </location>
</feature>
<evidence type="ECO:0000256" key="7">
    <source>
        <dbReference type="ARBA" id="ARBA00022837"/>
    </source>
</evidence>
<comment type="caution">
    <text evidence="18">The sequence shown here is derived from an EMBL/GenBank/DDBJ whole genome shotgun (WGS) entry which is preliminary data.</text>
</comment>
<keyword evidence="21" id="KW-1185">Reference proteome</keyword>
<keyword evidence="3" id="KW-0597">Phosphoprotein</keyword>
<keyword evidence="4" id="KW-0109">Calcium transport</keyword>
<evidence type="ECO:0000256" key="8">
    <source>
        <dbReference type="ARBA" id="ARBA00022882"/>
    </source>
</evidence>
<dbReference type="Gene3D" id="3.30.420.10">
    <property type="entry name" value="Ribonuclease H-like superfamily/Ribonuclease H"/>
    <property type="match status" value="1"/>
</dbReference>
<evidence type="ECO:0000256" key="4">
    <source>
        <dbReference type="ARBA" id="ARBA00022568"/>
    </source>
</evidence>
<evidence type="ECO:0000256" key="12">
    <source>
        <dbReference type="ARBA" id="ARBA00023180"/>
    </source>
</evidence>
<evidence type="ECO:0000313" key="21">
    <source>
        <dbReference type="Proteomes" id="UP001152797"/>
    </source>
</evidence>
<dbReference type="GO" id="GO:0008331">
    <property type="term" value="F:high voltage-gated calcium channel activity"/>
    <property type="evidence" value="ECO:0007669"/>
    <property type="project" value="TreeGrafter"/>
</dbReference>
<dbReference type="GO" id="GO:0015074">
    <property type="term" value="P:DNA integration"/>
    <property type="evidence" value="ECO:0007669"/>
    <property type="project" value="InterPro"/>
</dbReference>
<keyword evidence="9 15" id="KW-1133">Transmembrane helix</keyword>
<dbReference type="Gene3D" id="1.20.120.350">
    <property type="entry name" value="Voltage-gated potassium channels. Chain C"/>
    <property type="match status" value="1"/>
</dbReference>
<dbReference type="PROSITE" id="PS50994">
    <property type="entry name" value="INTEGRASE"/>
    <property type="match status" value="1"/>
</dbReference>
<dbReference type="EMBL" id="CAMXCT020004146">
    <property type="protein sequence ID" value="CAL1161248.1"/>
    <property type="molecule type" value="Genomic_DNA"/>
</dbReference>
<evidence type="ECO:0000256" key="15">
    <source>
        <dbReference type="SAM" id="Phobius"/>
    </source>
</evidence>
<dbReference type="Proteomes" id="UP001152797">
    <property type="component" value="Unassembled WGS sequence"/>
</dbReference>
<dbReference type="SUPFAM" id="SSF81324">
    <property type="entry name" value="Voltage-gated potassium channels"/>
    <property type="match status" value="1"/>
</dbReference>
<dbReference type="PROSITE" id="PS50222">
    <property type="entry name" value="EF_HAND_2"/>
    <property type="match status" value="1"/>
</dbReference>
<dbReference type="SUPFAM" id="SSF53098">
    <property type="entry name" value="Ribonuclease H-like"/>
    <property type="match status" value="1"/>
</dbReference>
<dbReference type="InterPro" id="IPR005821">
    <property type="entry name" value="Ion_trans_dom"/>
</dbReference>
<protein>
    <submittedName>
        <fullName evidence="20">Voltage-dependent L-type calcium channel subunit alpha-1C</fullName>
    </submittedName>
</protein>
<evidence type="ECO:0000256" key="13">
    <source>
        <dbReference type="ARBA" id="ARBA00023303"/>
    </source>
</evidence>
<evidence type="ECO:0000256" key="2">
    <source>
        <dbReference type="ARBA" id="ARBA00022448"/>
    </source>
</evidence>
<keyword evidence="10" id="KW-0406">Ion transport</keyword>
<organism evidence="18">
    <name type="scientific">Cladocopium goreaui</name>
    <dbReference type="NCBI Taxonomy" id="2562237"/>
    <lineage>
        <taxon>Eukaryota</taxon>
        <taxon>Sar</taxon>
        <taxon>Alveolata</taxon>
        <taxon>Dinophyceae</taxon>
        <taxon>Suessiales</taxon>
        <taxon>Symbiodiniaceae</taxon>
        <taxon>Cladocopium</taxon>
    </lineage>
</organism>
<dbReference type="EMBL" id="CAMXCT010004146">
    <property type="protein sequence ID" value="CAI4007873.1"/>
    <property type="molecule type" value="Genomic_DNA"/>
</dbReference>
<feature type="region of interest" description="Disordered" evidence="14">
    <location>
        <begin position="394"/>
        <end position="415"/>
    </location>
</feature>
<evidence type="ECO:0000256" key="5">
    <source>
        <dbReference type="ARBA" id="ARBA00022673"/>
    </source>
</evidence>
<reference evidence="18" key="1">
    <citation type="submission" date="2022-10" db="EMBL/GenBank/DDBJ databases">
        <authorList>
            <person name="Chen Y."/>
            <person name="Dougan E. K."/>
            <person name="Chan C."/>
            <person name="Rhodes N."/>
            <person name="Thang M."/>
        </authorList>
    </citation>
    <scope>NUCLEOTIDE SEQUENCE</scope>
</reference>
<evidence type="ECO:0000313" key="18">
    <source>
        <dbReference type="EMBL" id="CAI4007873.1"/>
    </source>
</evidence>
<dbReference type="InterPro" id="IPR050599">
    <property type="entry name" value="VDCC_alpha-1_subunit"/>
</dbReference>
<feature type="transmembrane region" description="Helical" evidence="15">
    <location>
        <begin position="2161"/>
        <end position="2184"/>
    </location>
</feature>
<keyword evidence="2" id="KW-0813">Transport</keyword>
<evidence type="ECO:0000256" key="6">
    <source>
        <dbReference type="ARBA" id="ARBA00022692"/>
    </source>
</evidence>
<keyword evidence="8" id="KW-0851">Voltage-gated channel</keyword>
<dbReference type="GO" id="GO:0003676">
    <property type="term" value="F:nucleic acid binding"/>
    <property type="evidence" value="ECO:0007669"/>
    <property type="project" value="InterPro"/>
</dbReference>
<dbReference type="InterPro" id="IPR036397">
    <property type="entry name" value="RNaseH_sf"/>
</dbReference>